<sequence>MKSLPTPPTLLSPPSSSSALPSSSNSIKFVTSPSSTLQFSFYVQRWSILYEKMKGERKTTIHCNQRRAARVSLLLSAIIASLIGCAAASGYRSSTIFAEEDLIRQFVSDGLLELETSFLQVIRNTCHSISFARIAQRYEVD</sequence>
<dbReference type="EMBL" id="CM044704">
    <property type="protein sequence ID" value="KAI5667156.1"/>
    <property type="molecule type" value="Genomic_DNA"/>
</dbReference>
<comment type="caution">
    <text evidence="1">The sequence shown here is derived from an EMBL/GenBank/DDBJ whole genome shotgun (WGS) entry which is preliminary data.</text>
</comment>
<proteinExistence type="predicted"/>
<keyword evidence="2" id="KW-1185">Reference proteome</keyword>
<reference evidence="2" key="1">
    <citation type="journal article" date="2023" name="Nat. Plants">
        <title>Single-cell RNA sequencing provides a high-resolution roadmap for understanding the multicellular compartmentation of specialized metabolism.</title>
        <authorList>
            <person name="Sun S."/>
            <person name="Shen X."/>
            <person name="Li Y."/>
            <person name="Li Y."/>
            <person name="Wang S."/>
            <person name="Li R."/>
            <person name="Zhang H."/>
            <person name="Shen G."/>
            <person name="Guo B."/>
            <person name="Wei J."/>
            <person name="Xu J."/>
            <person name="St-Pierre B."/>
            <person name="Chen S."/>
            <person name="Sun C."/>
        </authorList>
    </citation>
    <scope>NUCLEOTIDE SEQUENCE [LARGE SCALE GENOMIC DNA]</scope>
</reference>
<accession>A0ACC0B3C1</accession>
<gene>
    <name evidence="1" type="ORF">M9H77_17009</name>
</gene>
<protein>
    <submittedName>
        <fullName evidence="1">Uncharacterized protein</fullName>
    </submittedName>
</protein>
<evidence type="ECO:0000313" key="1">
    <source>
        <dbReference type="EMBL" id="KAI5667156.1"/>
    </source>
</evidence>
<dbReference type="Proteomes" id="UP001060085">
    <property type="component" value="Linkage Group LG04"/>
</dbReference>
<name>A0ACC0B3C1_CATRO</name>
<evidence type="ECO:0000313" key="2">
    <source>
        <dbReference type="Proteomes" id="UP001060085"/>
    </source>
</evidence>
<organism evidence="1 2">
    <name type="scientific">Catharanthus roseus</name>
    <name type="common">Madagascar periwinkle</name>
    <name type="synonym">Vinca rosea</name>
    <dbReference type="NCBI Taxonomy" id="4058"/>
    <lineage>
        <taxon>Eukaryota</taxon>
        <taxon>Viridiplantae</taxon>
        <taxon>Streptophyta</taxon>
        <taxon>Embryophyta</taxon>
        <taxon>Tracheophyta</taxon>
        <taxon>Spermatophyta</taxon>
        <taxon>Magnoliopsida</taxon>
        <taxon>eudicotyledons</taxon>
        <taxon>Gunneridae</taxon>
        <taxon>Pentapetalae</taxon>
        <taxon>asterids</taxon>
        <taxon>lamiids</taxon>
        <taxon>Gentianales</taxon>
        <taxon>Apocynaceae</taxon>
        <taxon>Rauvolfioideae</taxon>
        <taxon>Vinceae</taxon>
        <taxon>Catharanthinae</taxon>
        <taxon>Catharanthus</taxon>
    </lineage>
</organism>